<gene>
    <name evidence="1" type="ORF">TNIN_71131</name>
</gene>
<evidence type="ECO:0000313" key="1">
    <source>
        <dbReference type="EMBL" id="GFY59159.1"/>
    </source>
</evidence>
<evidence type="ECO:0000313" key="2">
    <source>
        <dbReference type="Proteomes" id="UP000886998"/>
    </source>
</evidence>
<dbReference type="Proteomes" id="UP000886998">
    <property type="component" value="Unassembled WGS sequence"/>
</dbReference>
<name>A0A8X6XUY4_9ARAC</name>
<reference evidence="1" key="1">
    <citation type="submission" date="2020-08" db="EMBL/GenBank/DDBJ databases">
        <title>Multicomponent nature underlies the extraordinary mechanical properties of spider dragline silk.</title>
        <authorList>
            <person name="Kono N."/>
            <person name="Nakamura H."/>
            <person name="Mori M."/>
            <person name="Yoshida Y."/>
            <person name="Ohtoshi R."/>
            <person name="Malay A.D."/>
            <person name="Moran D.A.P."/>
            <person name="Tomita M."/>
            <person name="Numata K."/>
            <person name="Arakawa K."/>
        </authorList>
    </citation>
    <scope>NUCLEOTIDE SEQUENCE</scope>
</reference>
<organism evidence="1 2">
    <name type="scientific">Trichonephila inaurata madagascariensis</name>
    <dbReference type="NCBI Taxonomy" id="2747483"/>
    <lineage>
        <taxon>Eukaryota</taxon>
        <taxon>Metazoa</taxon>
        <taxon>Ecdysozoa</taxon>
        <taxon>Arthropoda</taxon>
        <taxon>Chelicerata</taxon>
        <taxon>Arachnida</taxon>
        <taxon>Araneae</taxon>
        <taxon>Araneomorphae</taxon>
        <taxon>Entelegynae</taxon>
        <taxon>Araneoidea</taxon>
        <taxon>Nephilidae</taxon>
        <taxon>Trichonephila</taxon>
        <taxon>Trichonephila inaurata</taxon>
    </lineage>
</organism>
<sequence length="105" mass="11884">MATIQSMDTNITTNQSIIDNEKKNGYHVDTHAMQKNIETILEIKQTMVSELRTMPPCLEPDCPDHTILKPVDSVLDPNKILKDKTTPTALKKQDLEGFTFPKKNC</sequence>
<dbReference type="EMBL" id="BMAV01012455">
    <property type="protein sequence ID" value="GFY59159.1"/>
    <property type="molecule type" value="Genomic_DNA"/>
</dbReference>
<comment type="caution">
    <text evidence="1">The sequence shown here is derived from an EMBL/GenBank/DDBJ whole genome shotgun (WGS) entry which is preliminary data.</text>
</comment>
<dbReference type="AlphaFoldDB" id="A0A8X6XUY4"/>
<proteinExistence type="predicted"/>
<keyword evidence="2" id="KW-1185">Reference proteome</keyword>
<protein>
    <submittedName>
        <fullName evidence="1">Uncharacterized protein</fullName>
    </submittedName>
</protein>
<accession>A0A8X6XUY4</accession>